<dbReference type="EMBL" id="CP042218">
    <property type="protein sequence ID" value="QDW66172.1"/>
    <property type="molecule type" value="Genomic_DNA"/>
</dbReference>
<dbReference type="RefSeq" id="WP_144890661.1">
    <property type="nucleotide sequence ID" value="NZ_CP042218.1"/>
</dbReference>
<evidence type="ECO:0000256" key="4">
    <source>
        <dbReference type="ARBA" id="ARBA00022679"/>
    </source>
</evidence>
<comment type="pathway">
    <text evidence="12">Amino-acid biosynthesis; L-threonine biosynthesis; L-threonine from L-aspartate: step 1/5.</text>
</comment>
<evidence type="ECO:0000256" key="8">
    <source>
        <dbReference type="ARBA" id="ARBA00022840"/>
    </source>
</evidence>
<dbReference type="GO" id="GO:0009089">
    <property type="term" value="P:lysine biosynthetic process via diaminopimelate"/>
    <property type="evidence" value="ECO:0007669"/>
    <property type="project" value="UniProtKB-UniPathway"/>
</dbReference>
<dbReference type="InterPro" id="IPR022657">
    <property type="entry name" value="De-COase2_CS"/>
</dbReference>
<keyword evidence="7" id="KW-0210">Decarboxylase</keyword>
<dbReference type="NCBIfam" id="TIGR00657">
    <property type="entry name" value="asp_kinases"/>
    <property type="match status" value="1"/>
</dbReference>
<evidence type="ECO:0000313" key="16">
    <source>
        <dbReference type="Proteomes" id="UP000316584"/>
    </source>
</evidence>
<dbReference type="PIRSF" id="PIRSF036459">
    <property type="entry name" value="DAP_dec_asp_kin"/>
    <property type="match status" value="1"/>
</dbReference>
<protein>
    <recommendedName>
        <fullName evidence="3">aspartate kinase</fullName>
        <ecNumber evidence="3">2.7.2.4</ecNumber>
    </recommendedName>
</protein>
<keyword evidence="9 11" id="KW-0663">Pyridoxal phosphate</keyword>
<dbReference type="InterPro" id="IPR001341">
    <property type="entry name" value="Asp_kinase"/>
</dbReference>
<dbReference type="AlphaFoldDB" id="A0A518N2P6"/>
<reference evidence="15 16" key="1">
    <citation type="submission" date="2019-07" db="EMBL/GenBank/DDBJ databases">
        <title>Full genome sequence of Luteimonas sp. Gr-4.</title>
        <authorList>
            <person name="Im W.-T."/>
        </authorList>
    </citation>
    <scope>NUCLEOTIDE SEQUENCE [LARGE SCALE GENOMIC DNA]</scope>
    <source>
        <strain evidence="15 16">Gr-4</strain>
    </source>
</reference>
<dbReference type="InterPro" id="IPR009006">
    <property type="entry name" value="Ala_racemase/Decarboxylase_C"/>
</dbReference>
<feature type="active site" description="Proton donor" evidence="11">
    <location>
        <position position="812"/>
    </location>
</feature>
<organism evidence="15 16">
    <name type="scientific">Luteimonas granuli</name>
    <dbReference type="NCBI Taxonomy" id="1176533"/>
    <lineage>
        <taxon>Bacteria</taxon>
        <taxon>Pseudomonadati</taxon>
        <taxon>Pseudomonadota</taxon>
        <taxon>Gammaproteobacteria</taxon>
        <taxon>Lysobacterales</taxon>
        <taxon>Lysobacteraceae</taxon>
        <taxon>Luteimonas</taxon>
    </lineage>
</organism>
<dbReference type="InterPro" id="IPR011246">
    <property type="entry name" value="DAP_dec_asp_kin"/>
</dbReference>
<dbReference type="Gene3D" id="3.20.20.10">
    <property type="entry name" value="Alanine racemase"/>
    <property type="match status" value="1"/>
</dbReference>
<dbReference type="GO" id="GO:0005524">
    <property type="term" value="F:ATP binding"/>
    <property type="evidence" value="ECO:0007669"/>
    <property type="project" value="UniProtKB-KW"/>
</dbReference>
<proteinExistence type="predicted"/>
<dbReference type="UniPathway" id="UPA00050">
    <property type="reaction ID" value="UER00461"/>
</dbReference>
<evidence type="ECO:0000259" key="13">
    <source>
        <dbReference type="Pfam" id="PF00696"/>
    </source>
</evidence>
<dbReference type="SUPFAM" id="SSF53633">
    <property type="entry name" value="Carbamate kinase-like"/>
    <property type="match status" value="1"/>
</dbReference>
<dbReference type="PANTHER" id="PTHR43727:SF2">
    <property type="entry name" value="GROUP IV DECARBOXYLASE"/>
    <property type="match status" value="1"/>
</dbReference>
<dbReference type="InterPro" id="IPR002986">
    <property type="entry name" value="DAP_deCOOHase_LysA"/>
</dbReference>
<dbReference type="Pfam" id="PF00696">
    <property type="entry name" value="AA_kinase"/>
    <property type="match status" value="1"/>
</dbReference>
<dbReference type="PROSITE" id="PS00324">
    <property type="entry name" value="ASPARTOKINASE"/>
    <property type="match status" value="1"/>
</dbReference>
<dbReference type="OrthoDB" id="9802241at2"/>
<dbReference type="InterPro" id="IPR022644">
    <property type="entry name" value="De-COase2_N"/>
</dbReference>
<dbReference type="FunFam" id="3.20.20.10:FF:000008">
    <property type="entry name" value="Ornithine decarboxylase"/>
    <property type="match status" value="1"/>
</dbReference>
<dbReference type="SUPFAM" id="SSF51419">
    <property type="entry name" value="PLP-binding barrel"/>
    <property type="match status" value="1"/>
</dbReference>
<evidence type="ECO:0000256" key="5">
    <source>
        <dbReference type="ARBA" id="ARBA00022741"/>
    </source>
</evidence>
<dbReference type="Pfam" id="PF02784">
    <property type="entry name" value="Orn_Arg_deC_N"/>
    <property type="match status" value="1"/>
</dbReference>
<evidence type="ECO:0000256" key="1">
    <source>
        <dbReference type="ARBA" id="ARBA00001933"/>
    </source>
</evidence>
<dbReference type="Gene3D" id="3.40.1160.10">
    <property type="entry name" value="Acetylglutamate kinase-like"/>
    <property type="match status" value="1"/>
</dbReference>
<dbReference type="UniPathway" id="UPA00051">
    <property type="reaction ID" value="UER00462"/>
</dbReference>
<keyword evidence="10 15" id="KW-0456">Lyase</keyword>
<evidence type="ECO:0000256" key="6">
    <source>
        <dbReference type="ARBA" id="ARBA00022777"/>
    </source>
</evidence>
<dbReference type="PROSITE" id="PS00878">
    <property type="entry name" value="ODR_DC_2_1"/>
    <property type="match status" value="1"/>
</dbReference>
<dbReference type="InterPro" id="IPR029066">
    <property type="entry name" value="PLP-binding_barrel"/>
</dbReference>
<dbReference type="EC" id="2.7.2.4" evidence="3"/>
<gene>
    <name evidence="15" type="ORF">FPZ22_04135</name>
</gene>
<keyword evidence="5" id="KW-0547">Nucleotide-binding</keyword>
<dbReference type="GO" id="GO:0004072">
    <property type="term" value="F:aspartate kinase activity"/>
    <property type="evidence" value="ECO:0007669"/>
    <property type="project" value="UniProtKB-EC"/>
</dbReference>
<dbReference type="InterPro" id="IPR045865">
    <property type="entry name" value="ACT-like_dom_sf"/>
</dbReference>
<dbReference type="SUPFAM" id="SSF55021">
    <property type="entry name" value="ACT-like"/>
    <property type="match status" value="2"/>
</dbReference>
<dbReference type="PANTHER" id="PTHR43727">
    <property type="entry name" value="DIAMINOPIMELATE DECARBOXYLASE"/>
    <property type="match status" value="1"/>
</dbReference>
<dbReference type="PRINTS" id="PR01179">
    <property type="entry name" value="ODADCRBXLASE"/>
</dbReference>
<dbReference type="Proteomes" id="UP000316584">
    <property type="component" value="Chromosome"/>
</dbReference>
<dbReference type="GO" id="GO:0008836">
    <property type="term" value="F:diaminopimelate decarboxylase activity"/>
    <property type="evidence" value="ECO:0007669"/>
    <property type="project" value="InterPro"/>
</dbReference>
<evidence type="ECO:0000256" key="9">
    <source>
        <dbReference type="ARBA" id="ARBA00022898"/>
    </source>
</evidence>
<accession>A0A518N2P6</accession>
<feature type="modified residue" description="N6-(pyridoxal phosphate)lysine" evidence="11">
    <location>
        <position position="536"/>
    </location>
</feature>
<dbReference type="NCBIfam" id="NF006515">
    <property type="entry name" value="PRK08961.1"/>
    <property type="match status" value="1"/>
</dbReference>
<comment type="cofactor">
    <cofactor evidence="1 11">
        <name>pyridoxal 5'-phosphate</name>
        <dbReference type="ChEBI" id="CHEBI:597326"/>
    </cofactor>
</comment>
<dbReference type="SUPFAM" id="SSF50621">
    <property type="entry name" value="Alanine racemase C-terminal domain-like"/>
    <property type="match status" value="1"/>
</dbReference>
<dbReference type="PRINTS" id="PR01181">
    <property type="entry name" value="DAPDCRBXLASE"/>
</dbReference>
<dbReference type="Gene3D" id="2.40.37.10">
    <property type="entry name" value="Lyase, Ornithine Decarboxylase, Chain A, domain 1"/>
    <property type="match status" value="1"/>
</dbReference>
<dbReference type="UniPathway" id="UPA00034">
    <property type="reaction ID" value="UER00015"/>
</dbReference>
<dbReference type="InterPro" id="IPR001048">
    <property type="entry name" value="Asp/Glu/Uridylate_kinase"/>
</dbReference>
<comment type="pathway">
    <text evidence="2 12">Amino-acid biosynthesis; L-lysine biosynthesis via DAP pathway; (S)-tetrahydrodipicolinate from L-aspartate: step 1/4.</text>
</comment>
<keyword evidence="12" id="KW-0028">Amino-acid biosynthesis</keyword>
<dbReference type="InterPro" id="IPR018042">
    <property type="entry name" value="Aspartate_kinase_CS"/>
</dbReference>
<evidence type="ECO:0000256" key="3">
    <source>
        <dbReference type="ARBA" id="ARBA00013059"/>
    </source>
</evidence>
<dbReference type="InterPro" id="IPR022653">
    <property type="entry name" value="De-COase2_pyr-phos_BS"/>
</dbReference>
<evidence type="ECO:0000256" key="11">
    <source>
        <dbReference type="PIRSR" id="PIRSR600183-50"/>
    </source>
</evidence>
<evidence type="ECO:0000259" key="14">
    <source>
        <dbReference type="Pfam" id="PF02784"/>
    </source>
</evidence>
<keyword evidence="6 15" id="KW-0418">Kinase</keyword>
<evidence type="ECO:0000256" key="12">
    <source>
        <dbReference type="RuleBase" id="RU004249"/>
    </source>
</evidence>
<keyword evidence="8" id="KW-0067">ATP-binding</keyword>
<comment type="pathway">
    <text evidence="12">Amino-acid biosynthesis; L-methionine biosynthesis via de novo pathway; L-homoserine from L-aspartate: step 1/3.</text>
</comment>
<dbReference type="KEGG" id="lug:FPZ22_04135"/>
<evidence type="ECO:0000256" key="10">
    <source>
        <dbReference type="ARBA" id="ARBA00023239"/>
    </source>
</evidence>
<dbReference type="InterPro" id="IPR036393">
    <property type="entry name" value="AceGlu_kinase-like_sf"/>
</dbReference>
<feature type="domain" description="Orn/DAP/Arg decarboxylase 2 N-terminal" evidence="14">
    <location>
        <begin position="519"/>
        <end position="750"/>
    </location>
</feature>
<evidence type="ECO:0000256" key="7">
    <source>
        <dbReference type="ARBA" id="ARBA00022793"/>
    </source>
</evidence>
<keyword evidence="16" id="KW-1185">Reference proteome</keyword>
<name>A0A518N2P6_9GAMM</name>
<sequence length="866" mass="93817">MPDHSEPARWIVLKFGGTSVSRRERWDTIGALAASRVDTGHRVLVVVSALSGVTNALGAIADGAPDAVERAEALIERHRAFAVELGLDPDAAVGARLDALRSLVADPRASTRTLDWQAELLAQGELLSSTLGAAYLRSRGLDFGWCDARDWLQAVGLPNQNDWTRRLSVACRREVAGDWRTRFDAQPGGMLLTQGFIARHEDGGTAVLGRGGSDTSAAYFGALLGAARVEIWTDVPGMFSANPREVPDARLLARLDYAEAQEICTTGARVLHPRAIKPCRDAGVPMAILDTARPELPGTRIDGDAATVPGVKAISRRDGVVLVSMETIGMWQQVGFLADVFDCFRRHGLSIDLIGSSETNVTVSLDPNENLVSTDVLARLSEDLARSCRLKVIAPCTAITLVGRGMRSLLHRLSDVWATFGRERVHLISQSSNDLNLTFVIDEADAGGLMRELHDELISSGAMPVREADVFGPRWSEIEGRLRRRPVPWWHGRRDELLALAAEGTPRYAYDPGTVRARARQLAAVEAVDRRFYAIKANPHPEILRLLVEEGFGLECVSAGELAHVFEALPGLDPARVLFTPSFAPVDEYAAAFGRGVTVTLDNVEALERWPEVFRGRALWLRVDLGRGEGHHEKVRTGGPASKFGLQVDRVEAFLAAARALDVRVTGLHAHLGSGVDTPDHWREVCDELGGIAERIGSIDTIDIGGGLPIPYREDDEPFDLEAWSVGLAEVKAAYPAYRLAIEPGRFLVAEAGVLLLAVTQVVEKGGIRRVGADAGINALMRPALYDAWHDIHNLSRPDGETVAFDVVGPICESSDVFGRQRPLPRDTAPGDVLLVADAGAYGMAMANTYNLRALPAETLLPETGE</sequence>
<dbReference type="InterPro" id="IPR000183">
    <property type="entry name" value="Orn/DAP/Arg_de-COase"/>
</dbReference>
<evidence type="ECO:0000313" key="15">
    <source>
        <dbReference type="EMBL" id="QDW66172.1"/>
    </source>
</evidence>
<dbReference type="PROSITE" id="PS00879">
    <property type="entry name" value="ODR_DC_2_2"/>
    <property type="match status" value="1"/>
</dbReference>
<keyword evidence="4 15" id="KW-0808">Transferase</keyword>
<dbReference type="Gene3D" id="3.30.70.260">
    <property type="match status" value="2"/>
</dbReference>
<evidence type="ECO:0000256" key="2">
    <source>
        <dbReference type="ARBA" id="ARBA00004766"/>
    </source>
</evidence>
<dbReference type="GO" id="GO:0009088">
    <property type="term" value="P:threonine biosynthetic process"/>
    <property type="evidence" value="ECO:0007669"/>
    <property type="project" value="UniProtKB-UniPathway"/>
</dbReference>
<feature type="domain" description="Aspartate/glutamate/uridylate kinase" evidence="13">
    <location>
        <begin position="10"/>
        <end position="290"/>
    </location>
</feature>